<proteinExistence type="predicted"/>
<name>A0A317E206_9PROT</name>
<protein>
    <recommendedName>
        <fullName evidence="1">ABC-type transport auxiliary lipoprotein component domain-containing protein</fullName>
    </recommendedName>
</protein>
<accession>A0A317E206</accession>
<evidence type="ECO:0000259" key="1">
    <source>
        <dbReference type="Pfam" id="PF03886"/>
    </source>
</evidence>
<organism evidence="2 3">
    <name type="scientific">Zavarzinia compransoris</name>
    <dbReference type="NCBI Taxonomy" id="1264899"/>
    <lineage>
        <taxon>Bacteria</taxon>
        <taxon>Pseudomonadati</taxon>
        <taxon>Pseudomonadota</taxon>
        <taxon>Alphaproteobacteria</taxon>
        <taxon>Rhodospirillales</taxon>
        <taxon>Zavarziniaceae</taxon>
        <taxon>Zavarzinia</taxon>
    </lineage>
</organism>
<keyword evidence="3" id="KW-1185">Reference proteome</keyword>
<evidence type="ECO:0000313" key="3">
    <source>
        <dbReference type="Proteomes" id="UP000246077"/>
    </source>
</evidence>
<dbReference type="EMBL" id="QGLF01000005">
    <property type="protein sequence ID" value="PWR19175.1"/>
    <property type="molecule type" value="Genomic_DNA"/>
</dbReference>
<dbReference type="AlphaFoldDB" id="A0A317E206"/>
<comment type="caution">
    <text evidence="2">The sequence shown here is derived from an EMBL/GenBank/DDBJ whole genome shotgun (WGS) entry which is preliminary data.</text>
</comment>
<dbReference type="PROSITE" id="PS51318">
    <property type="entry name" value="TAT"/>
    <property type="match status" value="1"/>
</dbReference>
<feature type="domain" description="ABC-type transport auxiliary lipoprotein component" evidence="1">
    <location>
        <begin position="43"/>
        <end position="200"/>
    </location>
</feature>
<dbReference type="Pfam" id="PF03886">
    <property type="entry name" value="ABC_trans_aux"/>
    <property type="match status" value="1"/>
</dbReference>
<dbReference type="Gene3D" id="3.40.50.10610">
    <property type="entry name" value="ABC-type transport auxiliary lipoprotein component"/>
    <property type="match status" value="1"/>
</dbReference>
<dbReference type="SUPFAM" id="SSF159594">
    <property type="entry name" value="XCC0632-like"/>
    <property type="match status" value="1"/>
</dbReference>
<dbReference type="RefSeq" id="WP_109922859.1">
    <property type="nucleotide sequence ID" value="NZ_QGLF01000005.1"/>
</dbReference>
<sequence length="220" mass="23993">MTEHPVSAARRRFLLGSALGASTLALGGCGSLFKAATTTPSLYTLTAAEQIAAGPTVPWQLVVEEPMASRAIDTDYIALMPSTTEVKYFDNARWAERAPRMVQTLLVESFENSKRIVAVGRQAVGLRADFQLVSELREFQAEYRNGLKSPPVIRIRLSAKMILQPQQVIVASEAFDVQKQLATNDMAAIIAGFDEVLGQTMGALVEWALNQRNLNAGKLL</sequence>
<dbReference type="OrthoDB" id="9808689at2"/>
<dbReference type="InterPro" id="IPR005586">
    <property type="entry name" value="ABC_trans_aux"/>
</dbReference>
<evidence type="ECO:0000313" key="2">
    <source>
        <dbReference type="EMBL" id="PWR19175.1"/>
    </source>
</evidence>
<gene>
    <name evidence="2" type="ORF">DKG75_19685</name>
</gene>
<reference evidence="3" key="1">
    <citation type="submission" date="2018-05" db="EMBL/GenBank/DDBJ databases">
        <title>Zavarzinia sp. HR-AS.</title>
        <authorList>
            <person name="Lee Y."/>
            <person name="Jeon C.O."/>
        </authorList>
    </citation>
    <scope>NUCLEOTIDE SEQUENCE [LARGE SCALE GENOMIC DNA]</scope>
    <source>
        <strain evidence="3">DSM 1231</strain>
    </source>
</reference>
<dbReference type="InterPro" id="IPR006311">
    <property type="entry name" value="TAT_signal"/>
</dbReference>
<dbReference type="Proteomes" id="UP000246077">
    <property type="component" value="Unassembled WGS sequence"/>
</dbReference>